<dbReference type="PROSITE" id="PS50994">
    <property type="entry name" value="INTEGRASE"/>
    <property type="match status" value="1"/>
</dbReference>
<dbReference type="InterPro" id="IPR012337">
    <property type="entry name" value="RNaseH-like_sf"/>
</dbReference>
<dbReference type="PANTHER" id="PTHR37984">
    <property type="entry name" value="PROTEIN CBG26694"/>
    <property type="match status" value="1"/>
</dbReference>
<dbReference type="OrthoDB" id="413122at2759"/>
<feature type="compositionally biased region" description="Polar residues" evidence="1">
    <location>
        <begin position="56"/>
        <end position="71"/>
    </location>
</feature>
<dbReference type="Proteomes" id="UP001152803">
    <property type="component" value="Unassembled WGS sequence"/>
</dbReference>
<protein>
    <recommendedName>
        <fullName evidence="2">Integrase catalytic domain-containing protein</fullName>
    </recommendedName>
</protein>
<evidence type="ECO:0000256" key="1">
    <source>
        <dbReference type="SAM" id="MobiDB-lite"/>
    </source>
</evidence>
<sequence>MGYMPTDKQMMRKITVPSIRTGAVAPNPSVPASALGQQPSETGKAAKRPSDIVGKENTSCGTEHSSSSAEGDQTPVEDIASPSASNVSALPVLVERTTLHPSRLHENYCRSGSIQWAEDAWKKASSENLLDGPSMDNEEQRPPEIIKQTAGENAGNENTSCGTKESSSAEGKQIPVMHVPSPSACDVTDAPVLVDVTLCHPSRLHEHYCLPGSIQWAEGTWEKMNSDDMKKGPSPPIQMGLRWQWLCLDVKGPLPLTHDGHTHILTVMDLYSKWVEAYPMRSLTAREVALNIHALICQLGFPHQILSRLNLGFLREVNRALKTHLAVEACSLVVYRPDTCTLDLLTQSYIDSMVVELVKVHQKSWDVQLPASLLSLRCREHPSTHYSPFYMLYYREPCTDQSGSRPQPLVEDQLDEERAPTKSPRRAQGQGSQLSGAHTAEPTPALDLQDVEEVLVVQCERCSEWAWVPQTETRKESAVYTCGTCRKVTRRRGETPPKPEGARSPPRTGPTRAVK</sequence>
<feature type="domain" description="Integrase catalytic" evidence="2">
    <location>
        <begin position="231"/>
        <end position="396"/>
    </location>
</feature>
<proteinExistence type="predicted"/>
<keyword evidence="4" id="KW-1185">Reference proteome</keyword>
<accession>A0A9Q1CVT1</accession>
<feature type="region of interest" description="Disordered" evidence="1">
    <location>
        <begin position="147"/>
        <end position="172"/>
    </location>
</feature>
<dbReference type="GO" id="GO:0015074">
    <property type="term" value="P:DNA integration"/>
    <property type="evidence" value="ECO:0007669"/>
    <property type="project" value="InterPro"/>
</dbReference>
<name>A0A9Q1CVT1_CONCO</name>
<feature type="region of interest" description="Disordered" evidence="1">
    <location>
        <begin position="486"/>
        <end position="515"/>
    </location>
</feature>
<organism evidence="3 4">
    <name type="scientific">Conger conger</name>
    <name type="common">Conger eel</name>
    <name type="synonym">Muraena conger</name>
    <dbReference type="NCBI Taxonomy" id="82655"/>
    <lineage>
        <taxon>Eukaryota</taxon>
        <taxon>Metazoa</taxon>
        <taxon>Chordata</taxon>
        <taxon>Craniata</taxon>
        <taxon>Vertebrata</taxon>
        <taxon>Euteleostomi</taxon>
        <taxon>Actinopterygii</taxon>
        <taxon>Neopterygii</taxon>
        <taxon>Teleostei</taxon>
        <taxon>Anguilliformes</taxon>
        <taxon>Congridae</taxon>
        <taxon>Conger</taxon>
    </lineage>
</organism>
<evidence type="ECO:0000259" key="2">
    <source>
        <dbReference type="PROSITE" id="PS50994"/>
    </source>
</evidence>
<dbReference type="InterPro" id="IPR001584">
    <property type="entry name" value="Integrase_cat-core"/>
</dbReference>
<dbReference type="PANTHER" id="PTHR37984:SF5">
    <property type="entry name" value="PROTEIN NYNRIN-LIKE"/>
    <property type="match status" value="1"/>
</dbReference>
<comment type="caution">
    <text evidence="3">The sequence shown here is derived from an EMBL/GenBank/DDBJ whole genome shotgun (WGS) entry which is preliminary data.</text>
</comment>
<dbReference type="GO" id="GO:0003676">
    <property type="term" value="F:nucleic acid binding"/>
    <property type="evidence" value="ECO:0007669"/>
    <property type="project" value="InterPro"/>
</dbReference>
<feature type="compositionally biased region" description="Basic and acidic residues" evidence="1">
    <location>
        <begin position="491"/>
        <end position="501"/>
    </location>
</feature>
<dbReference type="AlphaFoldDB" id="A0A9Q1CVT1"/>
<dbReference type="InterPro" id="IPR036397">
    <property type="entry name" value="RNaseH_sf"/>
</dbReference>
<reference evidence="3" key="1">
    <citation type="journal article" date="2023" name="Science">
        <title>Genome structures resolve the early diversification of teleost fishes.</title>
        <authorList>
            <person name="Parey E."/>
            <person name="Louis A."/>
            <person name="Montfort J."/>
            <person name="Bouchez O."/>
            <person name="Roques C."/>
            <person name="Iampietro C."/>
            <person name="Lluch J."/>
            <person name="Castinel A."/>
            <person name="Donnadieu C."/>
            <person name="Desvignes T."/>
            <person name="Floi Bucao C."/>
            <person name="Jouanno E."/>
            <person name="Wen M."/>
            <person name="Mejri S."/>
            <person name="Dirks R."/>
            <person name="Jansen H."/>
            <person name="Henkel C."/>
            <person name="Chen W.J."/>
            <person name="Zahm M."/>
            <person name="Cabau C."/>
            <person name="Klopp C."/>
            <person name="Thompson A.W."/>
            <person name="Robinson-Rechavi M."/>
            <person name="Braasch I."/>
            <person name="Lecointre G."/>
            <person name="Bobe J."/>
            <person name="Postlethwait J.H."/>
            <person name="Berthelot C."/>
            <person name="Roest Crollius H."/>
            <person name="Guiguen Y."/>
        </authorList>
    </citation>
    <scope>NUCLEOTIDE SEQUENCE</scope>
    <source>
        <strain evidence="3">Concon-B</strain>
    </source>
</reference>
<feature type="region of interest" description="Disordered" evidence="1">
    <location>
        <begin position="402"/>
        <end position="446"/>
    </location>
</feature>
<feature type="compositionally biased region" description="Low complexity" evidence="1">
    <location>
        <begin position="23"/>
        <end position="34"/>
    </location>
</feature>
<dbReference type="Gene3D" id="3.30.420.10">
    <property type="entry name" value="Ribonuclease H-like superfamily/Ribonuclease H"/>
    <property type="match status" value="1"/>
</dbReference>
<dbReference type="SUPFAM" id="SSF53098">
    <property type="entry name" value="Ribonuclease H-like"/>
    <property type="match status" value="1"/>
</dbReference>
<dbReference type="InterPro" id="IPR050951">
    <property type="entry name" value="Retrovirus_Pol_polyprotein"/>
</dbReference>
<feature type="region of interest" description="Disordered" evidence="1">
    <location>
        <begin position="1"/>
        <end position="83"/>
    </location>
</feature>
<dbReference type="EMBL" id="JAFJMO010000019">
    <property type="protein sequence ID" value="KAJ8249882.1"/>
    <property type="molecule type" value="Genomic_DNA"/>
</dbReference>
<evidence type="ECO:0000313" key="3">
    <source>
        <dbReference type="EMBL" id="KAJ8249882.1"/>
    </source>
</evidence>
<feature type="compositionally biased region" description="Polar residues" evidence="1">
    <location>
        <begin position="155"/>
        <end position="170"/>
    </location>
</feature>
<evidence type="ECO:0000313" key="4">
    <source>
        <dbReference type="Proteomes" id="UP001152803"/>
    </source>
</evidence>
<gene>
    <name evidence="3" type="ORF">COCON_G00230980</name>
</gene>